<feature type="region of interest" description="Disordered" evidence="1">
    <location>
        <begin position="55"/>
        <end position="102"/>
    </location>
</feature>
<feature type="compositionally biased region" description="Basic and acidic residues" evidence="1">
    <location>
        <begin position="55"/>
        <end position="72"/>
    </location>
</feature>
<gene>
    <name evidence="2" type="ORF">O181_032791</name>
</gene>
<proteinExistence type="predicted"/>
<organism evidence="2 3">
    <name type="scientific">Austropuccinia psidii MF-1</name>
    <dbReference type="NCBI Taxonomy" id="1389203"/>
    <lineage>
        <taxon>Eukaryota</taxon>
        <taxon>Fungi</taxon>
        <taxon>Dikarya</taxon>
        <taxon>Basidiomycota</taxon>
        <taxon>Pucciniomycotina</taxon>
        <taxon>Pucciniomycetes</taxon>
        <taxon>Pucciniales</taxon>
        <taxon>Sphaerophragmiaceae</taxon>
        <taxon>Austropuccinia</taxon>
    </lineage>
</organism>
<dbReference type="OrthoDB" id="10638082at2759"/>
<reference evidence="2" key="1">
    <citation type="submission" date="2021-03" db="EMBL/GenBank/DDBJ databases">
        <title>Draft genome sequence of rust myrtle Austropuccinia psidii MF-1, a brazilian biotype.</title>
        <authorList>
            <person name="Quecine M.C."/>
            <person name="Pachon D.M.R."/>
            <person name="Bonatelli M.L."/>
            <person name="Correr F.H."/>
            <person name="Franceschini L.M."/>
            <person name="Leite T.F."/>
            <person name="Margarido G.R.A."/>
            <person name="Almeida C.A."/>
            <person name="Ferrarezi J.A."/>
            <person name="Labate C.A."/>
        </authorList>
    </citation>
    <scope>NUCLEOTIDE SEQUENCE</scope>
    <source>
        <strain evidence="2">MF-1</strain>
    </source>
</reference>
<evidence type="ECO:0000313" key="2">
    <source>
        <dbReference type="EMBL" id="MBW0493076.1"/>
    </source>
</evidence>
<keyword evidence="3" id="KW-1185">Reference proteome</keyword>
<sequence length="205" mass="23363">MNPSPYSYHPSEFGYNNFFPQSSLENGVENLRKTILAKDEIIEKLIKKVESLEVKFSSQKEQKSKVSQEEKRKSSKKGKNQDNSKKARKGKKVSPSPKHSPYQILTSEIPEDFHFTKESLLIHIKVLWGMLDKQCVPPSPDHTILKEFFECFSNHDQVQNSANSKNYASLILQKDVRTLLDAHAGCRKISKYIAPDLEDAPGSLL</sequence>
<dbReference type="Proteomes" id="UP000765509">
    <property type="component" value="Unassembled WGS sequence"/>
</dbReference>
<evidence type="ECO:0000313" key="3">
    <source>
        <dbReference type="Proteomes" id="UP000765509"/>
    </source>
</evidence>
<accession>A0A9Q3H6G7</accession>
<protein>
    <submittedName>
        <fullName evidence="2">Uncharacterized protein</fullName>
    </submittedName>
</protein>
<comment type="caution">
    <text evidence="2">The sequence shown here is derived from an EMBL/GenBank/DDBJ whole genome shotgun (WGS) entry which is preliminary data.</text>
</comment>
<evidence type="ECO:0000256" key="1">
    <source>
        <dbReference type="SAM" id="MobiDB-lite"/>
    </source>
</evidence>
<dbReference type="EMBL" id="AVOT02011906">
    <property type="protein sequence ID" value="MBW0493076.1"/>
    <property type="molecule type" value="Genomic_DNA"/>
</dbReference>
<dbReference type="AlphaFoldDB" id="A0A9Q3H6G7"/>
<name>A0A9Q3H6G7_9BASI</name>